<protein>
    <submittedName>
        <fullName evidence="2">Uncharacterized protein</fullName>
    </submittedName>
</protein>
<evidence type="ECO:0000313" key="2">
    <source>
        <dbReference type="EMBL" id="TWI81517.1"/>
    </source>
</evidence>
<keyword evidence="1" id="KW-0812">Transmembrane</keyword>
<reference evidence="2 3" key="1">
    <citation type="journal article" date="2015" name="Stand. Genomic Sci.">
        <title>Genomic Encyclopedia of Bacterial and Archaeal Type Strains, Phase III: the genomes of soil and plant-associated and newly described type strains.</title>
        <authorList>
            <person name="Whitman W.B."/>
            <person name="Woyke T."/>
            <person name="Klenk H.P."/>
            <person name="Zhou Y."/>
            <person name="Lilburn T.G."/>
            <person name="Beck B.J."/>
            <person name="De Vos P."/>
            <person name="Vandamme P."/>
            <person name="Eisen J.A."/>
            <person name="Garrity G."/>
            <person name="Hugenholtz P."/>
            <person name="Kyrpides N.C."/>
        </authorList>
    </citation>
    <scope>NUCLEOTIDE SEQUENCE [LARGE SCALE GENOMIC DNA]</scope>
    <source>
        <strain evidence="2 3">CGMCC 1.7271</strain>
    </source>
</reference>
<evidence type="ECO:0000313" key="3">
    <source>
        <dbReference type="Proteomes" id="UP000316167"/>
    </source>
</evidence>
<keyword evidence="3" id="KW-1185">Reference proteome</keyword>
<dbReference type="Proteomes" id="UP000316167">
    <property type="component" value="Unassembled WGS sequence"/>
</dbReference>
<gene>
    <name evidence="2" type="ORF">IQ13_2535</name>
</gene>
<keyword evidence="1" id="KW-1133">Transmembrane helix</keyword>
<name>A0A562SJT5_9BACT</name>
<proteinExistence type="predicted"/>
<accession>A0A562SJT5</accession>
<feature type="transmembrane region" description="Helical" evidence="1">
    <location>
        <begin position="52"/>
        <end position="73"/>
    </location>
</feature>
<organism evidence="2 3">
    <name type="scientific">Lacibacter cauensis</name>
    <dbReference type="NCBI Taxonomy" id="510947"/>
    <lineage>
        <taxon>Bacteria</taxon>
        <taxon>Pseudomonadati</taxon>
        <taxon>Bacteroidota</taxon>
        <taxon>Chitinophagia</taxon>
        <taxon>Chitinophagales</taxon>
        <taxon>Chitinophagaceae</taxon>
        <taxon>Lacibacter</taxon>
    </lineage>
</organism>
<evidence type="ECO:0000256" key="1">
    <source>
        <dbReference type="SAM" id="Phobius"/>
    </source>
</evidence>
<keyword evidence="1" id="KW-0472">Membrane</keyword>
<dbReference type="AlphaFoldDB" id="A0A562SJT5"/>
<sequence length="87" mass="10076">MLTIPSFFAAWAEDEGTLGSNFIWRLFAKLFLILRFPTHTLLWNIFSNGGFLVYLAGLLINCLFYAFLFERFISFANNQLKKKGNSK</sequence>
<dbReference type="EMBL" id="VLLE01000004">
    <property type="protein sequence ID" value="TWI81517.1"/>
    <property type="molecule type" value="Genomic_DNA"/>
</dbReference>
<comment type="caution">
    <text evidence="2">The sequence shown here is derived from an EMBL/GenBank/DDBJ whole genome shotgun (WGS) entry which is preliminary data.</text>
</comment>